<name>A0A6J6E432_9ZZZZ</name>
<sequence length="628" mass="67058">MKNKSHKRNFIISTAIFSLISTSAISTPANAAPNEWIIVGSGWGHGVGLSQYGALGQALDGRSWQDILAHYYPGTNLSDSPVDKQISVGLTQDRTAIFVRLDKFSDDAQLEMSIDGNPVATIGSGTIIRIESNGASVVTSGGDDGRAESRGSGKRISFRISAGSGLINTVGGTPETNPSSALSTPGHRYRYGTLNVVYGGDNDGRPDLYSAISMRLADEYPLGVAEMSSSWPKAALVAQVVASRSYGLGKVNSGLRGNCGCHVYNNTSDQVYVGFSKESDSWRDAVNSAVAPSGQAAVLTFGGKAITAYFASSTGGRTMSTRDAWGGNVAWSQSVDDNWSLNARNPNARWGLRMSQSAMAAALGLSTVETIEVVERFPSGAAKTIVAKDPGGGSVTLSGRTFQARMKLKSTYVIGAVDIALADTLGGIPTQSGFDEFAYRAQQAAADIAALTPQYKAASEKADQAAAQASESRKKYLNIKNEIEKAQKELEDLIKDIEVREAEARNAQSQVTDSIRILYMQGSLDTLSVLLDSTSPTEFTENLVNLSLFAESQDRIMKKSIALIKLLEAQKVEATSRKDELEVLLTEANAALKNAKSALKDAQIAEDKLKKLIEEKQKIVDAYNKSKK</sequence>
<dbReference type="AlphaFoldDB" id="A0A6J6E432"/>
<proteinExistence type="predicted"/>
<gene>
    <name evidence="3" type="ORF">UFOPK1740_00255</name>
</gene>
<protein>
    <submittedName>
        <fullName evidence="3">Unannotated protein</fullName>
    </submittedName>
</protein>
<dbReference type="InterPro" id="IPR013693">
    <property type="entry name" value="SpoIID/LytB_N"/>
</dbReference>
<evidence type="ECO:0000313" key="3">
    <source>
        <dbReference type="EMBL" id="CAB4571280.1"/>
    </source>
</evidence>
<feature type="coiled-coil region" evidence="1">
    <location>
        <begin position="564"/>
        <end position="622"/>
    </location>
</feature>
<reference evidence="3" key="1">
    <citation type="submission" date="2020-05" db="EMBL/GenBank/DDBJ databases">
        <authorList>
            <person name="Chiriac C."/>
            <person name="Salcher M."/>
            <person name="Ghai R."/>
            <person name="Kavagutti S V."/>
        </authorList>
    </citation>
    <scope>NUCLEOTIDE SEQUENCE</scope>
</reference>
<feature type="coiled-coil region" evidence="1">
    <location>
        <begin position="455"/>
        <end position="510"/>
    </location>
</feature>
<organism evidence="3">
    <name type="scientific">freshwater metagenome</name>
    <dbReference type="NCBI Taxonomy" id="449393"/>
    <lineage>
        <taxon>unclassified sequences</taxon>
        <taxon>metagenomes</taxon>
        <taxon>ecological metagenomes</taxon>
    </lineage>
</organism>
<keyword evidence="1" id="KW-0175">Coiled coil</keyword>
<feature type="domain" description="Sporulation stage II protein D amidase enhancer LytB N-terminal" evidence="2">
    <location>
        <begin position="225"/>
        <end position="291"/>
    </location>
</feature>
<evidence type="ECO:0000259" key="2">
    <source>
        <dbReference type="Pfam" id="PF08486"/>
    </source>
</evidence>
<dbReference type="Gene3D" id="6.10.250.3150">
    <property type="match status" value="1"/>
</dbReference>
<dbReference type="Pfam" id="PF08486">
    <property type="entry name" value="SpoIID"/>
    <property type="match status" value="1"/>
</dbReference>
<dbReference type="EMBL" id="CAEZTU010000006">
    <property type="protein sequence ID" value="CAB4571280.1"/>
    <property type="molecule type" value="Genomic_DNA"/>
</dbReference>
<accession>A0A6J6E432</accession>
<evidence type="ECO:0000256" key="1">
    <source>
        <dbReference type="SAM" id="Coils"/>
    </source>
</evidence>